<accession>A0A263BU17</accession>
<dbReference type="Pfam" id="PF10864">
    <property type="entry name" value="DUF2663"/>
    <property type="match status" value="1"/>
</dbReference>
<reference evidence="3" key="1">
    <citation type="submission" date="2017-08" db="EMBL/GenBank/DDBJ databases">
        <authorList>
            <person name="Huang Z."/>
        </authorList>
    </citation>
    <scope>NUCLEOTIDE SEQUENCE [LARGE SCALE GENOMIC DNA]</scope>
    <source>
        <strain evidence="3">SA5d-4</strain>
    </source>
</reference>
<feature type="transmembrane region" description="Helical" evidence="1">
    <location>
        <begin position="50"/>
        <end position="68"/>
    </location>
</feature>
<dbReference type="AlphaFoldDB" id="A0A263BU17"/>
<proteinExistence type="predicted"/>
<evidence type="ECO:0000256" key="1">
    <source>
        <dbReference type="SAM" id="Phobius"/>
    </source>
</evidence>
<dbReference type="Proteomes" id="UP000217083">
    <property type="component" value="Unassembled WGS sequence"/>
</dbReference>
<evidence type="ECO:0000313" key="2">
    <source>
        <dbReference type="EMBL" id="OZM57241.1"/>
    </source>
</evidence>
<gene>
    <name evidence="2" type="ORF">CIB95_07190</name>
</gene>
<keyword evidence="1" id="KW-0472">Membrane</keyword>
<keyword evidence="1" id="KW-0812">Transmembrane</keyword>
<comment type="caution">
    <text evidence="2">The sequence shown here is derived from an EMBL/GenBank/DDBJ whole genome shotgun (WGS) entry which is preliminary data.</text>
</comment>
<feature type="transmembrane region" description="Helical" evidence="1">
    <location>
        <begin position="80"/>
        <end position="101"/>
    </location>
</feature>
<evidence type="ECO:0000313" key="3">
    <source>
        <dbReference type="Proteomes" id="UP000217083"/>
    </source>
</evidence>
<name>A0A263BU17_9BACI</name>
<keyword evidence="3" id="KW-1185">Reference proteome</keyword>
<sequence>MAINNNKLDNFLNNFSDDFYYSLDPIFENNIKKLIDKKKVFNFHDKIQKIVKFISLFCYAAVAFVLSIDTFLNKLLYVETSILFLTIATLIILGFTSHYFASIAKKKKADFDKIRLFVIEESHYIIKQQDDRNYLAQRLQEECDINIYHP</sequence>
<dbReference type="RefSeq" id="WP_094923725.1">
    <property type="nucleotide sequence ID" value="NZ_NPIA01000003.1"/>
</dbReference>
<reference evidence="2 3" key="2">
    <citation type="submission" date="2017-09" db="EMBL/GenBank/DDBJ databases">
        <title>Bacillus patelloidae sp. nov., isolated from the intestinal tract of a marine limpet.</title>
        <authorList>
            <person name="Liu R."/>
            <person name="Dong C."/>
            <person name="Shao Z."/>
        </authorList>
    </citation>
    <scope>NUCLEOTIDE SEQUENCE [LARGE SCALE GENOMIC DNA]</scope>
    <source>
        <strain evidence="2 3">SA5d-4</strain>
    </source>
</reference>
<protein>
    <submittedName>
        <fullName evidence="2">Uncharacterized protein</fullName>
    </submittedName>
</protein>
<dbReference type="InterPro" id="IPR020210">
    <property type="entry name" value="Uncharacterised_YpbF_TM"/>
</dbReference>
<organism evidence="2 3">
    <name type="scientific">Lottiidibacillus patelloidae</name>
    <dbReference type="NCBI Taxonomy" id="2670334"/>
    <lineage>
        <taxon>Bacteria</taxon>
        <taxon>Bacillati</taxon>
        <taxon>Bacillota</taxon>
        <taxon>Bacilli</taxon>
        <taxon>Bacillales</taxon>
        <taxon>Bacillaceae</taxon>
        <taxon>Lottiidibacillus</taxon>
    </lineage>
</organism>
<keyword evidence="1" id="KW-1133">Transmembrane helix</keyword>
<dbReference type="EMBL" id="NPIA01000003">
    <property type="protein sequence ID" value="OZM57241.1"/>
    <property type="molecule type" value="Genomic_DNA"/>
</dbReference>